<evidence type="ECO:0000313" key="4">
    <source>
        <dbReference type="EMBL" id="KAJ9565547.1"/>
    </source>
</evidence>
<dbReference type="AlphaFoldDB" id="A0AA38WLH7"/>
<dbReference type="PANTHER" id="PTHR23272:SF190">
    <property type="entry name" value="ZINC FINGER, BED-TYPE-RELATED"/>
    <property type="match status" value="1"/>
</dbReference>
<dbReference type="InterPro" id="IPR026960">
    <property type="entry name" value="RVT-Znf"/>
</dbReference>
<reference evidence="4" key="1">
    <citation type="submission" date="2023-03" db="EMBL/GenBank/DDBJ databases">
        <title>Chromosome-scale reference genome and RAD-based genetic map of yellow starthistle (Centaurea solstitialis) reveal putative structural variation and QTLs associated with invader traits.</title>
        <authorList>
            <person name="Reatini B."/>
            <person name="Cang F.A."/>
            <person name="Jiang Q."/>
            <person name="Mckibben M.T.W."/>
            <person name="Barker M.S."/>
            <person name="Rieseberg L.H."/>
            <person name="Dlugosch K.M."/>
        </authorList>
    </citation>
    <scope>NUCLEOTIDE SEQUENCE</scope>
    <source>
        <strain evidence="4">CAN-66</strain>
        <tissue evidence="4">Leaf</tissue>
    </source>
</reference>
<name>A0AA38WLH7_9ASTR</name>
<protein>
    <recommendedName>
        <fullName evidence="6">HAT C-terminal dimerisation domain-containing protein</fullName>
    </recommendedName>
</protein>
<keyword evidence="1" id="KW-1133">Transmembrane helix</keyword>
<evidence type="ECO:0000259" key="2">
    <source>
        <dbReference type="Pfam" id="PF05699"/>
    </source>
</evidence>
<dbReference type="EMBL" id="JARYMX010000001">
    <property type="protein sequence ID" value="KAJ9565547.1"/>
    <property type="molecule type" value="Genomic_DNA"/>
</dbReference>
<feature type="non-terminal residue" evidence="4">
    <location>
        <position position="1"/>
    </location>
</feature>
<evidence type="ECO:0000313" key="5">
    <source>
        <dbReference type="Proteomes" id="UP001172457"/>
    </source>
</evidence>
<keyword evidence="5" id="KW-1185">Reference proteome</keyword>
<dbReference type="PANTHER" id="PTHR23272">
    <property type="entry name" value="BED FINGER-RELATED"/>
    <property type="match status" value="1"/>
</dbReference>
<dbReference type="GO" id="GO:0046983">
    <property type="term" value="F:protein dimerization activity"/>
    <property type="evidence" value="ECO:0007669"/>
    <property type="project" value="InterPro"/>
</dbReference>
<dbReference type="InterPro" id="IPR012337">
    <property type="entry name" value="RNaseH-like_sf"/>
</dbReference>
<dbReference type="InterPro" id="IPR008906">
    <property type="entry name" value="HATC_C_dom"/>
</dbReference>
<evidence type="ECO:0000259" key="3">
    <source>
        <dbReference type="Pfam" id="PF13966"/>
    </source>
</evidence>
<evidence type="ECO:0000256" key="1">
    <source>
        <dbReference type="SAM" id="Phobius"/>
    </source>
</evidence>
<proteinExistence type="predicted"/>
<dbReference type="SUPFAM" id="SSF53098">
    <property type="entry name" value="Ribonuclease H-like"/>
    <property type="match status" value="1"/>
</dbReference>
<gene>
    <name evidence="4" type="ORF">OSB04_001513</name>
</gene>
<accession>A0AA38WLH7</accession>
<feature type="transmembrane region" description="Helical" evidence="1">
    <location>
        <begin position="146"/>
        <end position="165"/>
    </location>
</feature>
<dbReference type="Pfam" id="PF05699">
    <property type="entry name" value="Dimer_Tnp_hAT"/>
    <property type="match status" value="1"/>
</dbReference>
<evidence type="ECO:0008006" key="6">
    <source>
        <dbReference type="Google" id="ProtNLM"/>
    </source>
</evidence>
<sequence length="270" mass="31726">MNLQRCGLSTAWDRLISSMVRICVWQARLGRLPFKDNLIKRGVLIEDGLCVLCNQDSENGDHVFVNYRKAAEVRYAVNRWKVLLPLNYLSLNDFCDETVYENHSEKEKRLDKITKQANIVNYGFGPCGLMPYFDLQQVMDQVWKEVSCFLISVIFLFLCLFSDLLEFCRFHFEIWIPGWNINGAQWYLSDRNENYVKDFDILSWWKQNAIHYPIVSRMAKDILAIQIPTAASESAFSKRRRVLDPYETIRKSRKPIIDDVDILKDDDIAF</sequence>
<dbReference type="Proteomes" id="UP001172457">
    <property type="component" value="Chromosome 1"/>
</dbReference>
<feature type="domain" description="HAT C-terminal dimerisation" evidence="2">
    <location>
        <begin position="192"/>
        <end position="247"/>
    </location>
</feature>
<comment type="caution">
    <text evidence="4">The sequence shown here is derived from an EMBL/GenBank/DDBJ whole genome shotgun (WGS) entry which is preliminary data.</text>
</comment>
<keyword evidence="1" id="KW-0472">Membrane</keyword>
<feature type="domain" description="Reverse transcriptase zinc-binding" evidence="3">
    <location>
        <begin position="9"/>
        <end position="66"/>
    </location>
</feature>
<keyword evidence="1" id="KW-0812">Transmembrane</keyword>
<dbReference type="Pfam" id="PF13966">
    <property type="entry name" value="zf-RVT"/>
    <property type="match status" value="1"/>
</dbReference>
<organism evidence="4 5">
    <name type="scientific">Centaurea solstitialis</name>
    <name type="common">yellow star-thistle</name>
    <dbReference type="NCBI Taxonomy" id="347529"/>
    <lineage>
        <taxon>Eukaryota</taxon>
        <taxon>Viridiplantae</taxon>
        <taxon>Streptophyta</taxon>
        <taxon>Embryophyta</taxon>
        <taxon>Tracheophyta</taxon>
        <taxon>Spermatophyta</taxon>
        <taxon>Magnoliopsida</taxon>
        <taxon>eudicotyledons</taxon>
        <taxon>Gunneridae</taxon>
        <taxon>Pentapetalae</taxon>
        <taxon>asterids</taxon>
        <taxon>campanulids</taxon>
        <taxon>Asterales</taxon>
        <taxon>Asteraceae</taxon>
        <taxon>Carduoideae</taxon>
        <taxon>Cardueae</taxon>
        <taxon>Centaureinae</taxon>
        <taxon>Centaurea</taxon>
    </lineage>
</organism>